<accession>A0A060HL00</accession>
<dbReference type="AlphaFoldDB" id="A0A060HL00"/>
<gene>
    <name evidence="1" type="ORF">NVIE_016330</name>
</gene>
<protein>
    <recommendedName>
        <fullName evidence="3">DUF1326 domain-containing protein</fullName>
    </recommendedName>
</protein>
<evidence type="ECO:0000313" key="1">
    <source>
        <dbReference type="EMBL" id="AIC15885.1"/>
    </source>
</evidence>
<keyword evidence="2" id="KW-1185">Reference proteome</keyword>
<dbReference type="STRING" id="926571.NVIE_016330"/>
<dbReference type="KEGG" id="nvn:NVIE_016330"/>
<dbReference type="InterPro" id="IPR009758">
    <property type="entry name" value="DUF1326"/>
</dbReference>
<dbReference type="EMBL" id="CP007536">
    <property type="protein sequence ID" value="AIC15885.1"/>
    <property type="molecule type" value="Genomic_DNA"/>
</dbReference>
<name>A0A060HL00_9ARCH</name>
<dbReference type="Pfam" id="PF07040">
    <property type="entry name" value="DUF1326"/>
    <property type="match status" value="1"/>
</dbReference>
<reference evidence="1 2" key="1">
    <citation type="journal article" date="2014" name="Int. J. Syst. Evol. Microbiol.">
        <title>Nitrososphaera viennensis gen. nov., sp. nov., an aerobic and mesophilic, ammonia-oxidizing archaeon from soil and a member of the archaeal phylum Thaumarchaeota.</title>
        <authorList>
            <person name="Stieglmeier M."/>
            <person name="Klingl A."/>
            <person name="Alves R.J."/>
            <person name="Rittmann S.K."/>
            <person name="Melcher M."/>
            <person name="Leisch N."/>
            <person name="Schleper C."/>
        </authorList>
    </citation>
    <scope>NUCLEOTIDE SEQUENCE [LARGE SCALE GENOMIC DNA]</scope>
    <source>
        <strain evidence="1">EN76</strain>
    </source>
</reference>
<organism evidence="1 2">
    <name type="scientific">Nitrososphaera viennensis EN76</name>
    <dbReference type="NCBI Taxonomy" id="926571"/>
    <lineage>
        <taxon>Archaea</taxon>
        <taxon>Nitrososphaerota</taxon>
        <taxon>Nitrososphaeria</taxon>
        <taxon>Nitrososphaerales</taxon>
        <taxon>Nitrososphaeraceae</taxon>
        <taxon>Nitrososphaera</taxon>
    </lineage>
</organism>
<dbReference type="Proteomes" id="UP000027093">
    <property type="component" value="Chromosome"/>
</dbReference>
<proteinExistence type="predicted"/>
<sequence>MLLVGGSDTGCTIDNCLLHTHTYSRHMTSVVEIPSWMTKIDYIETCNCDYGCPCNFNGYPTYGFCRALVLYHIREGHYGDSVKLDNIDVVYAASWPKAIHEGNGTMQLFISNNTTPEQRDAVVSIFSGKAKGEGPFAIFATTVKYMLEPQFVDINVKLDGKKSSFSVPGVLDVRLESFKNPVTGEEQDTKVQLPKGFIWKVADAAKSSLMRIMTPNLNFDDSGKNAFVSVVEYRGP</sequence>
<dbReference type="HOGENOM" id="CLU_092801_1_0_2"/>
<evidence type="ECO:0008006" key="3">
    <source>
        <dbReference type="Google" id="ProtNLM"/>
    </source>
</evidence>
<evidence type="ECO:0000313" key="2">
    <source>
        <dbReference type="Proteomes" id="UP000027093"/>
    </source>
</evidence>